<keyword evidence="6" id="KW-0238">DNA-binding</keyword>
<reference evidence="10" key="1">
    <citation type="submission" date="2019-08" db="EMBL/GenBank/DDBJ databases">
        <authorList>
            <person name="Kucharzyk K."/>
            <person name="Murdoch R.W."/>
            <person name="Higgins S."/>
            <person name="Loffler F."/>
        </authorList>
    </citation>
    <scope>NUCLEOTIDE SEQUENCE</scope>
</reference>
<dbReference type="GO" id="GO:0005829">
    <property type="term" value="C:cytosol"/>
    <property type="evidence" value="ECO:0007669"/>
    <property type="project" value="TreeGrafter"/>
</dbReference>
<evidence type="ECO:0000256" key="7">
    <source>
        <dbReference type="ARBA" id="ARBA00023163"/>
    </source>
</evidence>
<dbReference type="Pfam" id="PF00072">
    <property type="entry name" value="Response_reg"/>
    <property type="match status" value="1"/>
</dbReference>
<dbReference type="SMART" id="SM00448">
    <property type="entry name" value="REC"/>
    <property type="match status" value="1"/>
</dbReference>
<dbReference type="SMART" id="SM00862">
    <property type="entry name" value="Trans_reg_C"/>
    <property type="match status" value="1"/>
</dbReference>
<dbReference type="GO" id="GO:0042802">
    <property type="term" value="F:identical protein binding"/>
    <property type="evidence" value="ECO:0007669"/>
    <property type="project" value="UniProtKB-ARBA"/>
</dbReference>
<dbReference type="InterPro" id="IPR036388">
    <property type="entry name" value="WH-like_DNA-bd_sf"/>
</dbReference>
<dbReference type="GO" id="GO:0000976">
    <property type="term" value="F:transcription cis-regulatory region binding"/>
    <property type="evidence" value="ECO:0007669"/>
    <property type="project" value="TreeGrafter"/>
</dbReference>
<keyword evidence="7" id="KW-0804">Transcription</keyword>
<gene>
    <name evidence="10" type="primary">kdpE_8</name>
    <name evidence="10" type="ORF">SDC9_39114</name>
</gene>
<evidence type="ECO:0000256" key="5">
    <source>
        <dbReference type="ARBA" id="ARBA00023015"/>
    </source>
</evidence>
<dbReference type="Gene3D" id="1.10.10.10">
    <property type="entry name" value="Winged helix-like DNA-binding domain superfamily/Winged helix DNA-binding domain"/>
    <property type="match status" value="1"/>
</dbReference>
<keyword evidence="5" id="KW-0805">Transcription regulation</keyword>
<comment type="caution">
    <text evidence="10">The sequence shown here is derived from an EMBL/GenBank/DDBJ whole genome shotgun (WGS) entry which is preliminary data.</text>
</comment>
<keyword evidence="3" id="KW-0597">Phosphoprotein</keyword>
<dbReference type="FunFam" id="3.40.50.2300:FF:000021">
    <property type="entry name" value="Two-component system response regulator KdpE"/>
    <property type="match status" value="1"/>
</dbReference>
<dbReference type="GO" id="GO:0000156">
    <property type="term" value="F:phosphorelay response regulator activity"/>
    <property type="evidence" value="ECO:0007669"/>
    <property type="project" value="TreeGrafter"/>
</dbReference>
<dbReference type="Gene3D" id="6.10.250.690">
    <property type="match status" value="1"/>
</dbReference>
<evidence type="ECO:0000256" key="6">
    <source>
        <dbReference type="ARBA" id="ARBA00023125"/>
    </source>
</evidence>
<evidence type="ECO:0000313" key="10">
    <source>
        <dbReference type="EMBL" id="MPL92990.1"/>
    </source>
</evidence>
<evidence type="ECO:0000256" key="3">
    <source>
        <dbReference type="ARBA" id="ARBA00022553"/>
    </source>
</evidence>
<dbReference type="CDD" id="cd00383">
    <property type="entry name" value="trans_reg_C"/>
    <property type="match status" value="1"/>
</dbReference>
<dbReference type="PANTHER" id="PTHR48111:SF50">
    <property type="entry name" value="KDP OPERON TRANSCRIPTIONAL REGULATORY PROTEIN KDPE"/>
    <property type="match status" value="1"/>
</dbReference>
<sequence>MIETKSILIIEDDSKITNFMSMALKAKGYQVISAPTGKDGILAFCTQSPDIIMLDLGLPDMDGNEIIKEIRNVSQIPILVVSAREFDNDKISALDAGANDYVTKPFSMGELLARVRVMERFIVRENFIQPESIYHFDDLTVDTERRRIFLGQKEIHLTPLEYKLLFLLVSNCGKVVTHRQIMKEVWGYSESGDSKSIRVCMASLRRKIENDTSHPRFILTEIGIGYRFTDKK</sequence>
<dbReference type="GO" id="GO:0045893">
    <property type="term" value="P:positive regulation of DNA-templated transcription"/>
    <property type="evidence" value="ECO:0007669"/>
    <property type="project" value="UniProtKB-ARBA"/>
</dbReference>
<dbReference type="EMBL" id="VSSQ01000377">
    <property type="protein sequence ID" value="MPL92990.1"/>
    <property type="molecule type" value="Genomic_DNA"/>
</dbReference>
<dbReference type="Pfam" id="PF00486">
    <property type="entry name" value="Trans_reg_C"/>
    <property type="match status" value="1"/>
</dbReference>
<comment type="subcellular location">
    <subcellularLocation>
        <location evidence="1">Cytoplasm</location>
    </subcellularLocation>
</comment>
<dbReference type="CDD" id="cd17620">
    <property type="entry name" value="REC_OmpR_KdpE-like"/>
    <property type="match status" value="1"/>
</dbReference>
<dbReference type="InterPro" id="IPR001789">
    <property type="entry name" value="Sig_transdc_resp-reg_receiver"/>
</dbReference>
<feature type="domain" description="OmpR/PhoB-type" evidence="9">
    <location>
        <begin position="131"/>
        <end position="230"/>
    </location>
</feature>
<name>A0A644VP66_9ZZZZ</name>
<dbReference type="GO" id="GO:0032993">
    <property type="term" value="C:protein-DNA complex"/>
    <property type="evidence" value="ECO:0007669"/>
    <property type="project" value="TreeGrafter"/>
</dbReference>
<dbReference type="InterPro" id="IPR011006">
    <property type="entry name" value="CheY-like_superfamily"/>
</dbReference>
<evidence type="ECO:0000256" key="4">
    <source>
        <dbReference type="ARBA" id="ARBA00023012"/>
    </source>
</evidence>
<organism evidence="10">
    <name type="scientific">bioreactor metagenome</name>
    <dbReference type="NCBI Taxonomy" id="1076179"/>
    <lineage>
        <taxon>unclassified sequences</taxon>
        <taxon>metagenomes</taxon>
        <taxon>ecological metagenomes</taxon>
    </lineage>
</organism>
<evidence type="ECO:0000256" key="2">
    <source>
        <dbReference type="ARBA" id="ARBA00022490"/>
    </source>
</evidence>
<dbReference type="PANTHER" id="PTHR48111">
    <property type="entry name" value="REGULATOR OF RPOS"/>
    <property type="match status" value="1"/>
</dbReference>
<evidence type="ECO:0000259" key="8">
    <source>
        <dbReference type="PROSITE" id="PS50110"/>
    </source>
</evidence>
<evidence type="ECO:0000259" key="9">
    <source>
        <dbReference type="PROSITE" id="PS51755"/>
    </source>
</evidence>
<keyword evidence="4" id="KW-0902">Two-component regulatory system</keyword>
<protein>
    <submittedName>
        <fullName evidence="10">KDP operon transcriptional regulatory protein KdpE</fullName>
    </submittedName>
</protein>
<keyword evidence="2" id="KW-0963">Cytoplasm</keyword>
<proteinExistence type="predicted"/>
<dbReference type="SUPFAM" id="SSF52172">
    <property type="entry name" value="CheY-like"/>
    <property type="match status" value="1"/>
</dbReference>
<evidence type="ECO:0000256" key="1">
    <source>
        <dbReference type="ARBA" id="ARBA00004496"/>
    </source>
</evidence>
<dbReference type="Gene3D" id="3.40.50.2300">
    <property type="match status" value="1"/>
</dbReference>
<dbReference type="PROSITE" id="PS50110">
    <property type="entry name" value="RESPONSE_REGULATORY"/>
    <property type="match status" value="1"/>
</dbReference>
<accession>A0A644VP66</accession>
<dbReference type="AlphaFoldDB" id="A0A644VP66"/>
<dbReference type="InterPro" id="IPR039420">
    <property type="entry name" value="WalR-like"/>
</dbReference>
<dbReference type="InterPro" id="IPR001867">
    <property type="entry name" value="OmpR/PhoB-type_DNA-bd"/>
</dbReference>
<feature type="domain" description="Response regulatory" evidence="8">
    <location>
        <begin position="6"/>
        <end position="119"/>
    </location>
</feature>
<dbReference type="PROSITE" id="PS51755">
    <property type="entry name" value="OMPR_PHOB"/>
    <property type="match status" value="1"/>
</dbReference>